<gene>
    <name evidence="13" type="ORF">ElyMa_000659500</name>
</gene>
<organism evidence="13 14">
    <name type="scientific">Elysia marginata</name>
    <dbReference type="NCBI Taxonomy" id="1093978"/>
    <lineage>
        <taxon>Eukaryota</taxon>
        <taxon>Metazoa</taxon>
        <taxon>Spiralia</taxon>
        <taxon>Lophotrochozoa</taxon>
        <taxon>Mollusca</taxon>
        <taxon>Gastropoda</taxon>
        <taxon>Heterobranchia</taxon>
        <taxon>Euthyneura</taxon>
        <taxon>Panpulmonata</taxon>
        <taxon>Sacoglossa</taxon>
        <taxon>Placobranchoidea</taxon>
        <taxon>Plakobranchidae</taxon>
        <taxon>Elysia</taxon>
    </lineage>
</organism>
<evidence type="ECO:0000256" key="3">
    <source>
        <dbReference type="ARBA" id="ARBA00022490"/>
    </source>
</evidence>
<dbReference type="PROSITE" id="PS50848">
    <property type="entry name" value="START"/>
    <property type="match status" value="1"/>
</dbReference>
<dbReference type="PANTHER" id="PTHR19308">
    <property type="entry name" value="PHOSPHATIDYLCHOLINE TRANSFER PROTEIN"/>
    <property type="match status" value="1"/>
</dbReference>
<feature type="non-terminal residue" evidence="13">
    <location>
        <position position="1"/>
    </location>
</feature>
<evidence type="ECO:0000256" key="4">
    <source>
        <dbReference type="ARBA" id="ARBA00022553"/>
    </source>
</evidence>
<comment type="subcellular location">
    <subcellularLocation>
        <location evidence="1">Cytoplasm</location>
    </subcellularLocation>
</comment>
<dbReference type="SUPFAM" id="SSF55961">
    <property type="entry name" value="Bet v1-like"/>
    <property type="match status" value="1"/>
</dbReference>
<evidence type="ECO:0000313" key="14">
    <source>
        <dbReference type="Proteomes" id="UP000762676"/>
    </source>
</evidence>
<evidence type="ECO:0000256" key="1">
    <source>
        <dbReference type="ARBA" id="ARBA00004496"/>
    </source>
</evidence>
<dbReference type="InterPro" id="IPR023393">
    <property type="entry name" value="START-like_dom_sf"/>
</dbReference>
<evidence type="ECO:0000256" key="11">
    <source>
        <dbReference type="ARBA" id="ARBA00079049"/>
    </source>
</evidence>
<keyword evidence="4" id="KW-0597">Phosphoprotein</keyword>
<feature type="domain" description="START" evidence="12">
    <location>
        <begin position="41"/>
        <end position="227"/>
    </location>
</feature>
<dbReference type="GO" id="GO:0008525">
    <property type="term" value="F:phosphatidylcholine transporter activity"/>
    <property type="evidence" value="ECO:0007669"/>
    <property type="project" value="TreeGrafter"/>
</dbReference>
<evidence type="ECO:0000256" key="2">
    <source>
        <dbReference type="ARBA" id="ARBA00022448"/>
    </source>
</evidence>
<accession>A0AAV4GE14</accession>
<dbReference type="EMBL" id="BMAT01001365">
    <property type="protein sequence ID" value="GFR83922.1"/>
    <property type="molecule type" value="Genomic_DNA"/>
</dbReference>
<protein>
    <recommendedName>
        <fullName evidence="9">Phosphatidylcholine transfer protein</fullName>
    </recommendedName>
    <alternativeName>
        <fullName evidence="11">START domain-containing protein 2</fullName>
    </alternativeName>
    <alternativeName>
        <fullName evidence="10">StAR-related lipid transfer protein 2</fullName>
    </alternativeName>
</protein>
<sequence>ANRCWDKRLKRGIMSEVQVEILGLFPEEEFETAMDELDNPKTDGWELFVSTGDVTIYRLYDESSGLYHYKTWGQVTTVGPEICSQVYVDLDYRKKWDSYCKILERKECEGKKLLYWQLNFPFPMSNRDYVFGQEYRILEKDGRKHWIVLAKSMETPSLPERSGVIRVDRYMQSAVMCTNGNGGTKAFIRYFDNPGGNIPKWFLNWAAKTAVPHFLKIMTNACEGYEDYQNQKKKEESS</sequence>
<evidence type="ECO:0000256" key="5">
    <source>
        <dbReference type="ARBA" id="ARBA00022990"/>
    </source>
</evidence>
<dbReference type="GO" id="GO:0031210">
    <property type="term" value="F:phosphatidylcholine binding"/>
    <property type="evidence" value="ECO:0007669"/>
    <property type="project" value="TreeGrafter"/>
</dbReference>
<dbReference type="SMART" id="SM00234">
    <property type="entry name" value="START"/>
    <property type="match status" value="1"/>
</dbReference>
<name>A0AAV4GE14_9GAST</name>
<dbReference type="FunFam" id="3.30.530.20:FF:000017">
    <property type="entry name" value="Phosphatidylcholine transfer protein, putative"/>
    <property type="match status" value="1"/>
</dbReference>
<evidence type="ECO:0000256" key="10">
    <source>
        <dbReference type="ARBA" id="ARBA00077188"/>
    </source>
</evidence>
<keyword evidence="14" id="KW-1185">Reference proteome</keyword>
<dbReference type="InterPro" id="IPR051213">
    <property type="entry name" value="START_lipid_transfer"/>
</dbReference>
<evidence type="ECO:0000313" key="13">
    <source>
        <dbReference type="EMBL" id="GFR83922.1"/>
    </source>
</evidence>
<dbReference type="Proteomes" id="UP000762676">
    <property type="component" value="Unassembled WGS sequence"/>
</dbReference>
<keyword evidence="5" id="KW-0007">Acetylation</keyword>
<evidence type="ECO:0000256" key="9">
    <source>
        <dbReference type="ARBA" id="ARBA00069061"/>
    </source>
</evidence>
<comment type="caution">
    <text evidence="13">The sequence shown here is derived from an EMBL/GenBank/DDBJ whole genome shotgun (WGS) entry which is preliminary data.</text>
</comment>
<keyword evidence="2" id="KW-0813">Transport</keyword>
<evidence type="ECO:0000256" key="7">
    <source>
        <dbReference type="ARBA" id="ARBA00023121"/>
    </source>
</evidence>
<dbReference type="Pfam" id="PF01852">
    <property type="entry name" value="START"/>
    <property type="match status" value="1"/>
</dbReference>
<dbReference type="AlphaFoldDB" id="A0AAV4GE14"/>
<dbReference type="Gene3D" id="3.30.530.20">
    <property type="match status" value="1"/>
</dbReference>
<proteinExistence type="predicted"/>
<dbReference type="PANTHER" id="PTHR19308:SF39">
    <property type="entry name" value="PHOSPHATIDYLCHOLINE TRANSFER PROTEIN"/>
    <property type="match status" value="1"/>
</dbReference>
<dbReference type="InterPro" id="IPR002913">
    <property type="entry name" value="START_lipid-bd_dom"/>
</dbReference>
<evidence type="ECO:0000256" key="8">
    <source>
        <dbReference type="ARBA" id="ARBA00063535"/>
    </source>
</evidence>
<keyword evidence="3" id="KW-0963">Cytoplasm</keyword>
<evidence type="ECO:0000259" key="12">
    <source>
        <dbReference type="PROSITE" id="PS50848"/>
    </source>
</evidence>
<keyword evidence="6" id="KW-0445">Lipid transport</keyword>
<keyword evidence="7" id="KW-0446">Lipid-binding</keyword>
<reference evidence="13 14" key="1">
    <citation type="journal article" date="2021" name="Elife">
        <title>Chloroplast acquisition without the gene transfer in kleptoplastic sea slugs, Plakobranchus ocellatus.</title>
        <authorList>
            <person name="Maeda T."/>
            <person name="Takahashi S."/>
            <person name="Yoshida T."/>
            <person name="Shimamura S."/>
            <person name="Takaki Y."/>
            <person name="Nagai Y."/>
            <person name="Toyoda A."/>
            <person name="Suzuki Y."/>
            <person name="Arimoto A."/>
            <person name="Ishii H."/>
            <person name="Satoh N."/>
            <person name="Nishiyama T."/>
            <person name="Hasebe M."/>
            <person name="Maruyama T."/>
            <person name="Minagawa J."/>
            <person name="Obokata J."/>
            <person name="Shigenobu S."/>
        </authorList>
    </citation>
    <scope>NUCLEOTIDE SEQUENCE [LARGE SCALE GENOMIC DNA]</scope>
</reference>
<evidence type="ECO:0000256" key="6">
    <source>
        <dbReference type="ARBA" id="ARBA00023055"/>
    </source>
</evidence>
<comment type="subunit">
    <text evidence="8">Interacts with ACOT13/THEM2.</text>
</comment>
<dbReference type="GO" id="GO:0005829">
    <property type="term" value="C:cytosol"/>
    <property type="evidence" value="ECO:0007669"/>
    <property type="project" value="UniProtKB-ARBA"/>
</dbReference>